<dbReference type="SUPFAM" id="SSF51004">
    <property type="entry name" value="C-terminal (heme d1) domain of cytochrome cd1-nitrite reductase"/>
    <property type="match status" value="1"/>
</dbReference>
<reference evidence="6" key="2">
    <citation type="submission" date="2023-07" db="EMBL/GenBank/DDBJ databases">
        <authorList>
            <person name="Jung D.-H."/>
        </authorList>
    </citation>
    <scope>NUCLEOTIDE SEQUENCE [LARGE SCALE GENOMIC DNA]</scope>
    <source>
        <strain evidence="6">JA-25</strain>
    </source>
</reference>
<dbReference type="InterPro" id="IPR015943">
    <property type="entry name" value="WD40/YVTN_repeat-like_dom_sf"/>
</dbReference>
<feature type="region of interest" description="Disordered" evidence="3">
    <location>
        <begin position="162"/>
        <end position="182"/>
    </location>
</feature>
<dbReference type="Pfam" id="PF10282">
    <property type="entry name" value="Lactonase"/>
    <property type="match status" value="1"/>
</dbReference>
<evidence type="ECO:0000256" key="4">
    <source>
        <dbReference type="SAM" id="SignalP"/>
    </source>
</evidence>
<keyword evidence="2" id="KW-0119">Carbohydrate metabolism</keyword>
<keyword evidence="6" id="KW-1185">Reference proteome</keyword>
<dbReference type="RefSeq" id="WP_166691811.1">
    <property type="nucleotide sequence ID" value="NZ_WAEL01000003.1"/>
</dbReference>
<dbReference type="EMBL" id="WAEL01000003">
    <property type="protein sequence ID" value="NID10550.1"/>
    <property type="molecule type" value="Genomic_DNA"/>
</dbReference>
<dbReference type="PANTHER" id="PTHR30344:SF1">
    <property type="entry name" value="6-PHOSPHOGLUCONOLACTONASE"/>
    <property type="match status" value="1"/>
</dbReference>
<dbReference type="Gene3D" id="2.130.10.10">
    <property type="entry name" value="YVTN repeat-like/Quinoprotein amine dehydrogenase"/>
    <property type="match status" value="1"/>
</dbReference>
<comment type="similarity">
    <text evidence="1">Belongs to the cycloisomerase 2 family.</text>
</comment>
<comment type="caution">
    <text evidence="5">The sequence shown here is derived from an EMBL/GenBank/DDBJ whole genome shotgun (WGS) entry which is preliminary data.</text>
</comment>
<evidence type="ECO:0000256" key="2">
    <source>
        <dbReference type="ARBA" id="ARBA00022526"/>
    </source>
</evidence>
<evidence type="ECO:0000256" key="1">
    <source>
        <dbReference type="ARBA" id="ARBA00005564"/>
    </source>
</evidence>
<feature type="chain" id="PRO_5046364198" evidence="4">
    <location>
        <begin position="22"/>
        <end position="377"/>
    </location>
</feature>
<feature type="compositionally biased region" description="Basic and acidic residues" evidence="3">
    <location>
        <begin position="162"/>
        <end position="173"/>
    </location>
</feature>
<organism evidence="5 6">
    <name type="scientific">Fibrivirga algicola</name>
    <dbReference type="NCBI Taxonomy" id="2950420"/>
    <lineage>
        <taxon>Bacteria</taxon>
        <taxon>Pseudomonadati</taxon>
        <taxon>Bacteroidota</taxon>
        <taxon>Cytophagia</taxon>
        <taxon>Cytophagales</taxon>
        <taxon>Spirosomataceae</taxon>
        <taxon>Fibrivirga</taxon>
    </lineage>
</organism>
<dbReference type="InterPro" id="IPR019405">
    <property type="entry name" value="Lactonase_7-beta_prop"/>
</dbReference>
<dbReference type="InterPro" id="IPR050282">
    <property type="entry name" value="Cycloisomerase_2"/>
</dbReference>
<name>A0ABX0QDT7_9BACT</name>
<feature type="signal peptide" evidence="4">
    <location>
        <begin position="1"/>
        <end position="21"/>
    </location>
</feature>
<dbReference type="InterPro" id="IPR011048">
    <property type="entry name" value="Haem_d1_sf"/>
</dbReference>
<gene>
    <name evidence="5" type="ORF">F7231_10245</name>
</gene>
<evidence type="ECO:0000313" key="6">
    <source>
        <dbReference type="Proteomes" id="UP000606008"/>
    </source>
</evidence>
<keyword evidence="4" id="KW-0732">Signal</keyword>
<evidence type="ECO:0000313" key="5">
    <source>
        <dbReference type="EMBL" id="NID10550.1"/>
    </source>
</evidence>
<keyword evidence="2" id="KW-0313">Glucose metabolism</keyword>
<reference evidence="6" key="1">
    <citation type="submission" date="2019-09" db="EMBL/GenBank/DDBJ databases">
        <authorList>
            <person name="Jung D.-H."/>
        </authorList>
    </citation>
    <scope>NUCLEOTIDE SEQUENCE [LARGE SCALE GENOMIC DNA]</scope>
    <source>
        <strain evidence="6">JA-25</strain>
    </source>
</reference>
<evidence type="ECO:0000256" key="3">
    <source>
        <dbReference type="SAM" id="MobiDB-lite"/>
    </source>
</evidence>
<proteinExistence type="inferred from homology"/>
<dbReference type="PANTHER" id="PTHR30344">
    <property type="entry name" value="6-PHOSPHOGLUCONOLACTONASE-RELATED"/>
    <property type="match status" value="1"/>
</dbReference>
<dbReference type="Proteomes" id="UP000606008">
    <property type="component" value="Unassembled WGS sequence"/>
</dbReference>
<accession>A0ABX0QDT7</accession>
<sequence length="377" mass="39818">MKCFAFFVGLLAIGMVSGVQAQPKSTTDRLYVGTYSIRGSEGIYAVDFNRASGALSIVGTASNKQNPSFLALHPSKKYLYAVNESSASAAGASAYKIDKAAGTLTLLNQQATEGSGPCHVSIDKAGKMAFVSAYGGGVFTALPIEADGTLGTLVEQVQYEGKNPDNARQDGPHAHSATVSPDSKQVYVADLGNDRVYIYNIGGNKPVPNAMPFVTVKKGSGPRHIAMHPNGRFVYLVEELTSSMAVFTRNPKTGALTLIQEGIATLPADFTGKNKNTSADIHIDAAGKYIYQSNRGHNALAVLKIGTNGVPTLVGHVPTGGKTPRNFWLDPRGQFVIVANQDSDNLVVFRRNATTGMLTPTGQELKIPAPVCVISGQ</sequence>
<protein>
    <submittedName>
        <fullName evidence="5">Lactonase family protein</fullName>
    </submittedName>
</protein>